<proteinExistence type="predicted"/>
<evidence type="ECO:0000256" key="1">
    <source>
        <dbReference type="SAM" id="MobiDB-lite"/>
    </source>
</evidence>
<accession>A0A8T2SL57</accession>
<sequence>MAGSRRSWKEGESNKRGGKFLSSSRSAFARELESALFEERQGGHVLRGRKLRTGGSSSSGGRALSSFGVEKFKPCTWAGKASLLIFFRICPIRGEELVSGPLWKEALKVLPPAA</sequence>
<keyword evidence="3" id="KW-1185">Reference proteome</keyword>
<evidence type="ECO:0000313" key="2">
    <source>
        <dbReference type="EMBL" id="KAH7352182.1"/>
    </source>
</evidence>
<reference evidence="2" key="1">
    <citation type="submission" date="2021-08" db="EMBL/GenBank/DDBJ databases">
        <title>WGS assembly of Ceratopteris richardii.</title>
        <authorList>
            <person name="Marchant D.B."/>
            <person name="Chen G."/>
            <person name="Jenkins J."/>
            <person name="Shu S."/>
            <person name="Leebens-Mack J."/>
            <person name="Grimwood J."/>
            <person name="Schmutz J."/>
            <person name="Soltis P."/>
            <person name="Soltis D."/>
            <person name="Chen Z.-H."/>
        </authorList>
    </citation>
    <scope>NUCLEOTIDE SEQUENCE</scope>
    <source>
        <strain evidence="2">Whitten #5841</strain>
        <tissue evidence="2">Leaf</tissue>
    </source>
</reference>
<comment type="caution">
    <text evidence="2">The sequence shown here is derived from an EMBL/GenBank/DDBJ whole genome shotgun (WGS) entry which is preliminary data.</text>
</comment>
<evidence type="ECO:0000313" key="3">
    <source>
        <dbReference type="Proteomes" id="UP000825935"/>
    </source>
</evidence>
<feature type="region of interest" description="Disordered" evidence="1">
    <location>
        <begin position="1"/>
        <end position="20"/>
    </location>
</feature>
<dbReference type="AlphaFoldDB" id="A0A8T2SL57"/>
<dbReference type="Proteomes" id="UP000825935">
    <property type="component" value="Chromosome 19"/>
</dbReference>
<name>A0A8T2SL57_CERRI</name>
<organism evidence="2 3">
    <name type="scientific">Ceratopteris richardii</name>
    <name type="common">Triangle waterfern</name>
    <dbReference type="NCBI Taxonomy" id="49495"/>
    <lineage>
        <taxon>Eukaryota</taxon>
        <taxon>Viridiplantae</taxon>
        <taxon>Streptophyta</taxon>
        <taxon>Embryophyta</taxon>
        <taxon>Tracheophyta</taxon>
        <taxon>Polypodiopsida</taxon>
        <taxon>Polypodiidae</taxon>
        <taxon>Polypodiales</taxon>
        <taxon>Pteridineae</taxon>
        <taxon>Pteridaceae</taxon>
        <taxon>Parkerioideae</taxon>
        <taxon>Ceratopteris</taxon>
    </lineage>
</organism>
<dbReference type="EMBL" id="CM035424">
    <property type="protein sequence ID" value="KAH7352182.1"/>
    <property type="molecule type" value="Genomic_DNA"/>
</dbReference>
<gene>
    <name evidence="2" type="ORF">KP509_19G033700</name>
</gene>
<protein>
    <submittedName>
        <fullName evidence="2">Uncharacterized protein</fullName>
    </submittedName>
</protein>